<reference evidence="2 3" key="1">
    <citation type="submission" date="2020-04" db="EMBL/GenBank/DDBJ databases">
        <title>Perkinsus olseni comparative genomics.</title>
        <authorList>
            <person name="Bogema D.R."/>
        </authorList>
    </citation>
    <scope>NUCLEOTIDE SEQUENCE [LARGE SCALE GENOMIC DNA]</scope>
    <source>
        <strain evidence="2 3">ATCC PRA-207</strain>
    </source>
</reference>
<evidence type="ECO:0000313" key="2">
    <source>
        <dbReference type="EMBL" id="KAF4752414.1"/>
    </source>
</evidence>
<sequence length="248" mass="26293">MGCTTSKNASSPKPLPSTAGPGALRSISPESRSAIEVMGWSSNPKWIATKKMDLTANIANLGADGDSSSVLDSKGKPIMLMLKFGENAQILDCSTGLLLLSTIHRGDDNVVLTTPENEELANIVQHRSVLGKTGAECSITGLVFVADSNSSIVISHPSRGEVARVRWDKNNYEGHHFEREVIFQRLRLSRTLADVLSLGLSVVGFPLSGCGGDDDVVVRSSPALICLLSSDASWEASFSLTVGVLKGL</sequence>
<comment type="caution">
    <text evidence="2">The sequence shown here is derived from an EMBL/GenBank/DDBJ whole genome shotgun (WGS) entry which is preliminary data.</text>
</comment>
<evidence type="ECO:0000256" key="1">
    <source>
        <dbReference type="SAM" id="MobiDB-lite"/>
    </source>
</evidence>
<dbReference type="EMBL" id="JABANO010006071">
    <property type="protein sequence ID" value="KAF4752414.1"/>
    <property type="molecule type" value="Genomic_DNA"/>
</dbReference>
<evidence type="ECO:0000313" key="3">
    <source>
        <dbReference type="Proteomes" id="UP000553632"/>
    </source>
</evidence>
<proteinExistence type="predicted"/>
<name>A0A7J6U3Y5_PEROL</name>
<gene>
    <name evidence="2" type="ORF">FOZ63_013271</name>
</gene>
<accession>A0A7J6U3Y5</accession>
<dbReference type="AlphaFoldDB" id="A0A7J6U3Y5"/>
<keyword evidence="3" id="KW-1185">Reference proteome</keyword>
<feature type="region of interest" description="Disordered" evidence="1">
    <location>
        <begin position="1"/>
        <end position="26"/>
    </location>
</feature>
<dbReference type="Proteomes" id="UP000553632">
    <property type="component" value="Unassembled WGS sequence"/>
</dbReference>
<feature type="compositionally biased region" description="Polar residues" evidence="1">
    <location>
        <begin position="1"/>
        <end position="11"/>
    </location>
</feature>
<protein>
    <submittedName>
        <fullName evidence="2">Uncharacterized protein</fullName>
    </submittedName>
</protein>
<organism evidence="2 3">
    <name type="scientific">Perkinsus olseni</name>
    <name type="common">Perkinsus atlanticus</name>
    <dbReference type="NCBI Taxonomy" id="32597"/>
    <lineage>
        <taxon>Eukaryota</taxon>
        <taxon>Sar</taxon>
        <taxon>Alveolata</taxon>
        <taxon>Perkinsozoa</taxon>
        <taxon>Perkinsea</taxon>
        <taxon>Perkinsida</taxon>
        <taxon>Perkinsidae</taxon>
        <taxon>Perkinsus</taxon>
    </lineage>
</organism>